<keyword evidence="4 5" id="KW-0472">Membrane</keyword>
<feature type="transmembrane region" description="Helical" evidence="5">
    <location>
        <begin position="23"/>
        <end position="42"/>
    </location>
</feature>
<dbReference type="EMBL" id="MFPV01000006">
    <property type="protein sequence ID" value="OGH63344.1"/>
    <property type="molecule type" value="Genomic_DNA"/>
</dbReference>
<feature type="transmembrane region" description="Helical" evidence="5">
    <location>
        <begin position="106"/>
        <end position="127"/>
    </location>
</feature>
<keyword evidence="2 5" id="KW-0812">Transmembrane</keyword>
<dbReference type="PANTHER" id="PTHR37306:SF1">
    <property type="entry name" value="COLICIN V PRODUCTION PROTEIN"/>
    <property type="match status" value="1"/>
</dbReference>
<proteinExistence type="predicted"/>
<keyword evidence="3 5" id="KW-1133">Transmembrane helix</keyword>
<dbReference type="AlphaFoldDB" id="A0A1F6LVJ4"/>
<organism evidence="6 7">
    <name type="scientific">Candidatus Magasanikbacteria bacterium RIFCSPHIGHO2_01_FULL_50_8</name>
    <dbReference type="NCBI Taxonomy" id="1798674"/>
    <lineage>
        <taxon>Bacteria</taxon>
        <taxon>Candidatus Magasanikiibacteriota</taxon>
    </lineage>
</organism>
<evidence type="ECO:0000256" key="1">
    <source>
        <dbReference type="ARBA" id="ARBA00004141"/>
    </source>
</evidence>
<gene>
    <name evidence="6" type="ORF">A2848_00840</name>
</gene>
<evidence type="ECO:0000256" key="2">
    <source>
        <dbReference type="ARBA" id="ARBA00022692"/>
    </source>
</evidence>
<accession>A0A1F6LVJ4</accession>
<name>A0A1F6LVJ4_9BACT</name>
<evidence type="ECO:0000313" key="7">
    <source>
        <dbReference type="Proteomes" id="UP000176329"/>
    </source>
</evidence>
<evidence type="ECO:0000256" key="3">
    <source>
        <dbReference type="ARBA" id="ARBA00022989"/>
    </source>
</evidence>
<evidence type="ECO:0008006" key="8">
    <source>
        <dbReference type="Google" id="ProtNLM"/>
    </source>
</evidence>
<evidence type="ECO:0000256" key="5">
    <source>
        <dbReference type="SAM" id="Phobius"/>
    </source>
</evidence>
<dbReference type="Pfam" id="PF02674">
    <property type="entry name" value="Colicin_V"/>
    <property type="match status" value="1"/>
</dbReference>
<protein>
    <recommendedName>
        <fullName evidence="8">Colicin V production protein</fullName>
    </recommendedName>
</protein>
<dbReference type="GO" id="GO:0009403">
    <property type="term" value="P:toxin biosynthetic process"/>
    <property type="evidence" value="ECO:0007669"/>
    <property type="project" value="InterPro"/>
</dbReference>
<evidence type="ECO:0000256" key="4">
    <source>
        <dbReference type="ARBA" id="ARBA00023136"/>
    </source>
</evidence>
<dbReference type="PANTHER" id="PTHR37306">
    <property type="entry name" value="COLICIN V PRODUCTION PROTEIN"/>
    <property type="match status" value="1"/>
</dbReference>
<feature type="transmembrane region" description="Helical" evidence="5">
    <location>
        <begin position="63"/>
        <end position="86"/>
    </location>
</feature>
<comment type="subcellular location">
    <subcellularLocation>
        <location evidence="1">Membrane</location>
        <topology evidence="1">Multi-pass membrane protein</topology>
    </subcellularLocation>
</comment>
<sequence length="171" mass="18613">MAALDIILVLYMLVHTLSGLKRGLIHVFGSLVGLIAGAYVALNYSADLATWFSGVSGFDIQQLGKWVTFLIIFVVVSQIVGFAFWIAERAIGFLVHLPFISSINHLLGGVLAFFEGAFIVGLALYYAKYIPVPQLASAISKSQLAPWFIKISQIFLPLIPDAIQQAMKGLV</sequence>
<comment type="caution">
    <text evidence="6">The sequence shown here is derived from an EMBL/GenBank/DDBJ whole genome shotgun (WGS) entry which is preliminary data.</text>
</comment>
<reference evidence="6 7" key="1">
    <citation type="journal article" date="2016" name="Nat. Commun.">
        <title>Thousands of microbial genomes shed light on interconnected biogeochemical processes in an aquifer system.</title>
        <authorList>
            <person name="Anantharaman K."/>
            <person name="Brown C.T."/>
            <person name="Hug L.A."/>
            <person name="Sharon I."/>
            <person name="Castelle C.J."/>
            <person name="Probst A.J."/>
            <person name="Thomas B.C."/>
            <person name="Singh A."/>
            <person name="Wilkins M.J."/>
            <person name="Karaoz U."/>
            <person name="Brodie E.L."/>
            <person name="Williams K.H."/>
            <person name="Hubbard S.S."/>
            <person name="Banfield J.F."/>
        </authorList>
    </citation>
    <scope>NUCLEOTIDE SEQUENCE [LARGE SCALE GENOMIC DNA]</scope>
</reference>
<evidence type="ECO:0000313" key="6">
    <source>
        <dbReference type="EMBL" id="OGH63344.1"/>
    </source>
</evidence>
<dbReference type="InterPro" id="IPR003825">
    <property type="entry name" value="Colicin-V_CvpA"/>
</dbReference>
<dbReference type="Proteomes" id="UP000176329">
    <property type="component" value="Unassembled WGS sequence"/>
</dbReference>
<dbReference type="GO" id="GO:0016020">
    <property type="term" value="C:membrane"/>
    <property type="evidence" value="ECO:0007669"/>
    <property type="project" value="UniProtKB-SubCell"/>
</dbReference>